<keyword evidence="2" id="KW-1133">Transmembrane helix</keyword>
<proteinExistence type="predicted"/>
<feature type="transmembrane region" description="Helical" evidence="2">
    <location>
        <begin position="380"/>
        <end position="401"/>
    </location>
</feature>
<dbReference type="Pfam" id="PF10145">
    <property type="entry name" value="PhageMin_Tail"/>
    <property type="match status" value="1"/>
</dbReference>
<keyword evidence="2" id="KW-0812">Transmembrane</keyword>
<dbReference type="PANTHER" id="PTHR37813">
    <property type="entry name" value="FELS-2 PROPHAGE PROTEIN"/>
    <property type="match status" value="1"/>
</dbReference>
<protein>
    <submittedName>
        <fullName evidence="4">Phage tail tape measure protein, TP901 family, core region</fullName>
    </submittedName>
</protein>
<dbReference type="NCBIfam" id="TIGR01760">
    <property type="entry name" value="tape_meas_TP901"/>
    <property type="match status" value="1"/>
</dbReference>
<feature type="transmembrane region" description="Helical" evidence="2">
    <location>
        <begin position="407"/>
        <end position="429"/>
    </location>
</feature>
<keyword evidence="5" id="KW-1185">Reference proteome</keyword>
<accession>A0A1T4UES5</accession>
<organism evidence="4 5">
    <name type="scientific">Enterovibrio nigricans DSM 22720</name>
    <dbReference type="NCBI Taxonomy" id="1121868"/>
    <lineage>
        <taxon>Bacteria</taxon>
        <taxon>Pseudomonadati</taxon>
        <taxon>Pseudomonadota</taxon>
        <taxon>Gammaproteobacteria</taxon>
        <taxon>Vibrionales</taxon>
        <taxon>Vibrionaceae</taxon>
        <taxon>Enterovibrio</taxon>
    </lineage>
</organism>
<feature type="domain" description="Phage tail tape measure protein" evidence="3">
    <location>
        <begin position="88"/>
        <end position="286"/>
    </location>
</feature>
<evidence type="ECO:0000313" key="5">
    <source>
        <dbReference type="Proteomes" id="UP000190162"/>
    </source>
</evidence>
<sequence>MSLPEPLRFTVGLIDQISKPLGNIQRQFTDMSKSYRDGTHTMVAGAAGVAGAGIALQQALQPAIDMDRALGEVKSLGVADAQLKTLAETALQFSVEYGKSAAEFVGASYDIQSAIAGLAGNELSEFTRASGVLAAATKADTATITSYVGTMYGIFQNSANEMGKADWVNMLGGQTAKAVQMFKTTGAEMSSAFTSVGASATAVGVGMTEQMAILGTLQATMSGSEAGTKYRAFLAGAAKAQDTLNMSFTDSQGQLLPIVDILNQLKGKFGDTISVAESAELSKAFGSQEAVAMIQLLMQNTEGLAGSIDQLGKVQGLDVAEQMAGAMTDQWERMEAGVFAIRAAIGTALLPSLLPMVQTLADGAMELVEWTKVFPNITKWLGYAALGFFGLVAAGGVLTILTGACKMLWATVSLGAPLLKVVTFAFGALSKTLAFAKGAMLALNIVIAANPIVLIVGACVAAVAAIGALTYYWDDLKASFGDTAWFDAITLLSAPFRAAFQAIYGGWKWVTSGFTDFTAFDGLFAIGDELKAVFGSLFEWLNSGFNAAMESVKGLVDWIPGFGEEDETPGRRIEAVRQATPRAQVQQGGVARQMATYNNQGRNTHYGGVNIYAQQVNNPQDLAHELEMAAP</sequence>
<dbReference type="AlphaFoldDB" id="A0A1T4UES5"/>
<evidence type="ECO:0000313" key="4">
    <source>
        <dbReference type="EMBL" id="SKA51173.1"/>
    </source>
</evidence>
<dbReference type="EMBL" id="FUXU01000014">
    <property type="protein sequence ID" value="SKA51173.1"/>
    <property type="molecule type" value="Genomic_DNA"/>
</dbReference>
<dbReference type="Proteomes" id="UP000190162">
    <property type="component" value="Unassembled WGS sequence"/>
</dbReference>
<dbReference type="OrthoDB" id="9813585at2"/>
<dbReference type="InterPro" id="IPR010090">
    <property type="entry name" value="Phage_tape_meas"/>
</dbReference>
<keyword evidence="1" id="KW-1188">Viral release from host cell</keyword>
<feature type="transmembrane region" description="Helical" evidence="2">
    <location>
        <begin position="441"/>
        <end position="473"/>
    </location>
</feature>
<reference evidence="5" key="1">
    <citation type="submission" date="2017-02" db="EMBL/GenBank/DDBJ databases">
        <authorList>
            <person name="Varghese N."/>
            <person name="Submissions S."/>
        </authorList>
    </citation>
    <scope>NUCLEOTIDE SEQUENCE [LARGE SCALE GENOMIC DNA]</scope>
    <source>
        <strain evidence="5">DSM 22720</strain>
    </source>
</reference>
<evidence type="ECO:0000259" key="3">
    <source>
        <dbReference type="Pfam" id="PF10145"/>
    </source>
</evidence>
<evidence type="ECO:0000256" key="1">
    <source>
        <dbReference type="ARBA" id="ARBA00022612"/>
    </source>
</evidence>
<evidence type="ECO:0000256" key="2">
    <source>
        <dbReference type="SAM" id="Phobius"/>
    </source>
</evidence>
<dbReference type="RefSeq" id="WP_078751974.1">
    <property type="nucleotide sequence ID" value="NZ_FUXU01000014.1"/>
</dbReference>
<keyword evidence="2" id="KW-0472">Membrane</keyword>
<gene>
    <name evidence="4" type="ORF">SAMN02745132_01564</name>
</gene>
<dbReference type="PANTHER" id="PTHR37813:SF1">
    <property type="entry name" value="FELS-2 PROPHAGE PROTEIN"/>
    <property type="match status" value="1"/>
</dbReference>
<name>A0A1T4UES5_9GAMM</name>